<name>A0A7S0RHN9_9CHLO</name>
<organism evidence="3">
    <name type="scientific">Chlamydomonas leiostraca</name>
    <dbReference type="NCBI Taxonomy" id="1034604"/>
    <lineage>
        <taxon>Eukaryota</taxon>
        <taxon>Viridiplantae</taxon>
        <taxon>Chlorophyta</taxon>
        <taxon>core chlorophytes</taxon>
        <taxon>Chlorophyceae</taxon>
        <taxon>CS clade</taxon>
        <taxon>Chlamydomonadales</taxon>
        <taxon>Chlamydomonadaceae</taxon>
        <taxon>Chlamydomonas</taxon>
    </lineage>
</organism>
<dbReference type="Pfam" id="PF12165">
    <property type="entry name" value="Alfin"/>
    <property type="match status" value="1"/>
</dbReference>
<dbReference type="InterPro" id="IPR045104">
    <property type="entry name" value="Alfin"/>
</dbReference>
<proteinExistence type="predicted"/>
<dbReference type="AlphaFoldDB" id="A0A7S0RHN9"/>
<dbReference type="GO" id="GO:0005634">
    <property type="term" value="C:nucleus"/>
    <property type="evidence" value="ECO:0007669"/>
    <property type="project" value="TreeGrafter"/>
</dbReference>
<feature type="region of interest" description="Disordered" evidence="1">
    <location>
        <begin position="137"/>
        <end position="160"/>
    </location>
</feature>
<accession>A0A7S0RHN9</accession>
<feature type="domain" description="Alfin N-terminal" evidence="2">
    <location>
        <begin position="9"/>
        <end position="134"/>
    </location>
</feature>
<dbReference type="GO" id="GO:0003712">
    <property type="term" value="F:transcription coregulator activity"/>
    <property type="evidence" value="ECO:0007669"/>
    <property type="project" value="TreeGrafter"/>
</dbReference>
<dbReference type="PANTHER" id="PTHR12321">
    <property type="entry name" value="CPG BINDING PROTEIN"/>
    <property type="match status" value="1"/>
</dbReference>
<protein>
    <recommendedName>
        <fullName evidence="2">Alfin N-terminal domain-containing protein</fullName>
    </recommendedName>
</protein>
<evidence type="ECO:0000256" key="1">
    <source>
        <dbReference type="SAM" id="MobiDB-lite"/>
    </source>
</evidence>
<dbReference type="CDD" id="cd20404">
    <property type="entry name" value="Tudor_Agenet_AtEML-like"/>
    <property type="match status" value="1"/>
</dbReference>
<dbReference type="EMBL" id="HBFB01014296">
    <property type="protein sequence ID" value="CAD8677565.1"/>
    <property type="molecule type" value="Transcribed_RNA"/>
</dbReference>
<dbReference type="GO" id="GO:0006355">
    <property type="term" value="P:regulation of DNA-templated transcription"/>
    <property type="evidence" value="ECO:0007669"/>
    <property type="project" value="InterPro"/>
</dbReference>
<evidence type="ECO:0000259" key="2">
    <source>
        <dbReference type="Pfam" id="PF12165"/>
    </source>
</evidence>
<dbReference type="Gene3D" id="2.30.30.140">
    <property type="match status" value="1"/>
</dbReference>
<reference evidence="3" key="1">
    <citation type="submission" date="2021-01" db="EMBL/GenBank/DDBJ databases">
        <authorList>
            <person name="Corre E."/>
            <person name="Pelletier E."/>
            <person name="Niang G."/>
            <person name="Scheremetjew M."/>
            <person name="Finn R."/>
            <person name="Kale V."/>
            <person name="Holt S."/>
            <person name="Cochrane G."/>
            <person name="Meng A."/>
            <person name="Brown T."/>
            <person name="Cohen L."/>
        </authorList>
    </citation>
    <scope>NUCLEOTIDE SEQUENCE</scope>
    <source>
        <strain evidence="3">SAG 11-49</strain>
    </source>
</reference>
<evidence type="ECO:0000313" key="3">
    <source>
        <dbReference type="EMBL" id="CAD8677565.1"/>
    </source>
</evidence>
<dbReference type="InterPro" id="IPR021998">
    <property type="entry name" value="Alfin_N"/>
</dbReference>
<dbReference type="GO" id="GO:0000976">
    <property type="term" value="F:transcription cis-regulatory region binding"/>
    <property type="evidence" value="ECO:0007669"/>
    <property type="project" value="TreeGrafter"/>
</dbReference>
<dbReference type="PANTHER" id="PTHR12321:SF98">
    <property type="entry name" value="PHD FINGER PROTEIN ALFIN-LIKE 5"/>
    <property type="match status" value="1"/>
</dbReference>
<gene>
    <name evidence="3" type="ORF">CLEI1391_LOCUS8052</name>
</gene>
<sequence length="232" mass="26418">MEAQTFPRTCDEIYDDYQKRRAGLLKALTDDAEDFFNACDPDKENLCLYGTREGTWHVSPPAEEVPPLLPEPCLGINFARDGMPRRDWLALVAVHSDTWLMSVAFYYGVKLDINGRAKLFKLINQQPTLFEVVTNRKAANKPGAGPPPKKQKFDRPTESAFPSGKLIKEADVGPQLRGRQAEMFWPDDQKWYLVEITHVNPKTKQAKITYATGEFEEVDLDEMVRDGHMTLL</sequence>
<dbReference type="GO" id="GO:0042393">
    <property type="term" value="F:histone binding"/>
    <property type="evidence" value="ECO:0007669"/>
    <property type="project" value="InterPro"/>
</dbReference>